<accession>A0A4R5KZQ0</accession>
<sequence length="239" mass="26569">MWALLGFMSFLGSIGCLVGAIIELIRKRGLHKRYFILSGSLFVLFIVAIIGTPKTPATENPSESVFVSSSTPATGGIVKTEAKVSEEDQKKAIQDAVLEFEKSAYALEESIKPVMDRYTEVINNLGNGKYTINDAYEATTNIKKTVKPYNTKFNDLPIPKNLPPEVEKLLTSSRSDLSTAYYVKDKAFDAALKYLDNQKPSDLQKFKEENDSAQRFIISGVRKLLEAKEKVGLEFAPNK</sequence>
<keyword evidence="1" id="KW-0812">Transmembrane</keyword>
<dbReference type="RefSeq" id="WP_133225369.1">
    <property type="nucleotide sequence ID" value="NZ_SMRT01000001.1"/>
</dbReference>
<keyword evidence="1" id="KW-1133">Transmembrane helix</keyword>
<name>A0A4R5KZQ0_9BACL</name>
<dbReference type="AlphaFoldDB" id="A0A4R5KZQ0"/>
<keyword evidence="1" id="KW-0472">Membrane</keyword>
<gene>
    <name evidence="2" type="ORF">E1757_03250</name>
</gene>
<protein>
    <submittedName>
        <fullName evidence="2">Uncharacterized protein</fullName>
    </submittedName>
</protein>
<organism evidence="2 3">
    <name type="scientific">Paenibacillus piri</name>
    <dbReference type="NCBI Taxonomy" id="2547395"/>
    <lineage>
        <taxon>Bacteria</taxon>
        <taxon>Bacillati</taxon>
        <taxon>Bacillota</taxon>
        <taxon>Bacilli</taxon>
        <taxon>Bacillales</taxon>
        <taxon>Paenibacillaceae</taxon>
        <taxon>Paenibacillus</taxon>
    </lineage>
</organism>
<dbReference type="OrthoDB" id="2658988at2"/>
<dbReference type="EMBL" id="SMRT01000001">
    <property type="protein sequence ID" value="TDG00658.1"/>
    <property type="molecule type" value="Genomic_DNA"/>
</dbReference>
<proteinExistence type="predicted"/>
<feature type="transmembrane region" description="Helical" evidence="1">
    <location>
        <begin position="6"/>
        <end position="25"/>
    </location>
</feature>
<evidence type="ECO:0000256" key="1">
    <source>
        <dbReference type="SAM" id="Phobius"/>
    </source>
</evidence>
<dbReference type="Proteomes" id="UP000295636">
    <property type="component" value="Unassembled WGS sequence"/>
</dbReference>
<feature type="transmembrane region" description="Helical" evidence="1">
    <location>
        <begin position="34"/>
        <end position="52"/>
    </location>
</feature>
<keyword evidence="3" id="KW-1185">Reference proteome</keyword>
<comment type="caution">
    <text evidence="2">The sequence shown here is derived from an EMBL/GenBank/DDBJ whole genome shotgun (WGS) entry which is preliminary data.</text>
</comment>
<reference evidence="2 3" key="1">
    <citation type="submission" date="2019-03" db="EMBL/GenBank/DDBJ databases">
        <title>This is whole genome sequence of Paenibacillus sp MS74 strain.</title>
        <authorList>
            <person name="Trinh H.N."/>
        </authorList>
    </citation>
    <scope>NUCLEOTIDE SEQUENCE [LARGE SCALE GENOMIC DNA]</scope>
    <source>
        <strain evidence="2 3">MS74</strain>
    </source>
</reference>
<evidence type="ECO:0000313" key="3">
    <source>
        <dbReference type="Proteomes" id="UP000295636"/>
    </source>
</evidence>
<evidence type="ECO:0000313" key="2">
    <source>
        <dbReference type="EMBL" id="TDG00658.1"/>
    </source>
</evidence>